<dbReference type="InterPro" id="IPR034733">
    <property type="entry name" value="AcCoA_carboxyl_beta"/>
</dbReference>
<protein>
    <recommendedName>
        <fullName evidence="5">Propionyl-CoA carboxylase beta chain, mitochondrial</fullName>
        <ecNumber evidence="3">6.4.1.3</ecNumber>
    </recommendedName>
    <alternativeName>
        <fullName evidence="6">Propanoyl-CoA:carbon dioxide ligase subunit beta</fullName>
    </alternativeName>
</protein>
<evidence type="ECO:0000256" key="4">
    <source>
        <dbReference type="ARBA" id="ARBA00038567"/>
    </source>
</evidence>
<dbReference type="InterPro" id="IPR051047">
    <property type="entry name" value="AccD/PCCB"/>
</dbReference>
<dbReference type="PANTHER" id="PTHR43842:SF2">
    <property type="entry name" value="PROPIONYL-COA CARBOXYLASE BETA CHAIN, MITOCHONDRIAL"/>
    <property type="match status" value="1"/>
</dbReference>
<dbReference type="GO" id="GO:0009317">
    <property type="term" value="C:acetyl-CoA carboxylase complex"/>
    <property type="evidence" value="ECO:0007669"/>
    <property type="project" value="InterPro"/>
</dbReference>
<comment type="catalytic activity">
    <reaction evidence="8">
        <text>propanoyl-CoA + hydrogencarbonate + ATP = (S)-methylmalonyl-CoA + ADP + phosphate + H(+)</text>
        <dbReference type="Rhea" id="RHEA:23720"/>
        <dbReference type="ChEBI" id="CHEBI:15378"/>
        <dbReference type="ChEBI" id="CHEBI:17544"/>
        <dbReference type="ChEBI" id="CHEBI:30616"/>
        <dbReference type="ChEBI" id="CHEBI:43474"/>
        <dbReference type="ChEBI" id="CHEBI:57327"/>
        <dbReference type="ChEBI" id="CHEBI:57392"/>
        <dbReference type="ChEBI" id="CHEBI:456216"/>
        <dbReference type="EC" id="6.4.1.3"/>
    </reaction>
    <physiologicalReaction direction="left-to-right" evidence="8">
        <dbReference type="Rhea" id="RHEA:23721"/>
    </physiologicalReaction>
</comment>
<evidence type="ECO:0000256" key="5">
    <source>
        <dbReference type="ARBA" id="ARBA00041138"/>
    </source>
</evidence>
<dbReference type="PRINTS" id="PR01070">
    <property type="entry name" value="ACCCTRFRASEB"/>
</dbReference>
<evidence type="ECO:0000313" key="10">
    <source>
        <dbReference type="EMBL" id="KAK2182978.1"/>
    </source>
</evidence>
<evidence type="ECO:0000256" key="2">
    <source>
        <dbReference type="ARBA" id="ARBA00011842"/>
    </source>
</evidence>
<evidence type="ECO:0000256" key="3">
    <source>
        <dbReference type="ARBA" id="ARBA00013050"/>
    </source>
</evidence>
<dbReference type="AlphaFoldDB" id="A0AAD9NVT5"/>
<evidence type="ECO:0000256" key="6">
    <source>
        <dbReference type="ARBA" id="ARBA00042797"/>
    </source>
</evidence>
<comment type="catalytic activity">
    <reaction evidence="7">
        <text>butanoyl-CoA + hydrogencarbonate + ATP = (2S)-ethylmalonyl-CoA + ADP + phosphate + H(+)</text>
        <dbReference type="Rhea" id="RHEA:59520"/>
        <dbReference type="ChEBI" id="CHEBI:15378"/>
        <dbReference type="ChEBI" id="CHEBI:17544"/>
        <dbReference type="ChEBI" id="CHEBI:30616"/>
        <dbReference type="ChEBI" id="CHEBI:43474"/>
        <dbReference type="ChEBI" id="CHEBI:57371"/>
        <dbReference type="ChEBI" id="CHEBI:60909"/>
        <dbReference type="ChEBI" id="CHEBI:456216"/>
    </reaction>
    <physiologicalReaction direction="left-to-right" evidence="7">
        <dbReference type="Rhea" id="RHEA:59521"/>
    </physiologicalReaction>
</comment>
<reference evidence="10" key="1">
    <citation type="journal article" date="2023" name="Mol. Biol. Evol.">
        <title>Third-Generation Sequencing Reveals the Adaptive Role of the Epigenome in Three Deep-Sea Polychaetes.</title>
        <authorList>
            <person name="Perez M."/>
            <person name="Aroh O."/>
            <person name="Sun Y."/>
            <person name="Lan Y."/>
            <person name="Juniper S.K."/>
            <person name="Young C.R."/>
            <person name="Angers B."/>
            <person name="Qian P.Y."/>
        </authorList>
    </citation>
    <scope>NUCLEOTIDE SEQUENCE</scope>
    <source>
        <strain evidence="10">R07B-5</strain>
    </source>
</reference>
<dbReference type="Proteomes" id="UP001209878">
    <property type="component" value="Unassembled WGS sequence"/>
</dbReference>
<evidence type="ECO:0000259" key="9">
    <source>
        <dbReference type="PROSITE" id="PS50980"/>
    </source>
</evidence>
<comment type="pathway">
    <text evidence="1">Metabolic intermediate metabolism; propanoyl-CoA degradation; succinyl-CoA from propanoyl-CoA: step 1/3.</text>
</comment>
<dbReference type="PANTHER" id="PTHR43842">
    <property type="entry name" value="PROPIONYL-COA CARBOXYLASE BETA CHAIN"/>
    <property type="match status" value="1"/>
</dbReference>
<comment type="subunit">
    <text evidence="2">Acetyl-CoA carboxylase is a heterohexamer composed of biotin carboxyl carrier protein, biotin carboxylase and 2 subunits each of ACCase subunit alpha and ACCase plastid-coded subunit beta (accD).</text>
</comment>
<dbReference type="InterPro" id="IPR000438">
    <property type="entry name" value="Acetyl_CoA_COase_Trfase_b_su"/>
</dbReference>
<dbReference type="EMBL" id="JAODUO010000329">
    <property type="protein sequence ID" value="KAK2182978.1"/>
    <property type="molecule type" value="Genomic_DNA"/>
</dbReference>
<evidence type="ECO:0000313" key="11">
    <source>
        <dbReference type="Proteomes" id="UP001209878"/>
    </source>
</evidence>
<evidence type="ECO:0000256" key="7">
    <source>
        <dbReference type="ARBA" id="ARBA00048208"/>
    </source>
</evidence>
<organism evidence="10 11">
    <name type="scientific">Ridgeia piscesae</name>
    <name type="common">Tubeworm</name>
    <dbReference type="NCBI Taxonomy" id="27915"/>
    <lineage>
        <taxon>Eukaryota</taxon>
        <taxon>Metazoa</taxon>
        <taxon>Spiralia</taxon>
        <taxon>Lophotrochozoa</taxon>
        <taxon>Annelida</taxon>
        <taxon>Polychaeta</taxon>
        <taxon>Sedentaria</taxon>
        <taxon>Canalipalpata</taxon>
        <taxon>Sabellida</taxon>
        <taxon>Siboglinidae</taxon>
        <taxon>Ridgeia</taxon>
    </lineage>
</organism>
<dbReference type="GO" id="GO:0005739">
    <property type="term" value="C:mitochondrion"/>
    <property type="evidence" value="ECO:0007669"/>
    <property type="project" value="TreeGrafter"/>
</dbReference>
<gene>
    <name evidence="10" type="ORF">NP493_329g02011</name>
</gene>
<proteinExistence type="predicted"/>
<dbReference type="InterPro" id="IPR029045">
    <property type="entry name" value="ClpP/crotonase-like_dom_sf"/>
</dbReference>
<evidence type="ECO:0000256" key="8">
    <source>
        <dbReference type="ARBA" id="ARBA00049495"/>
    </source>
</evidence>
<dbReference type="InterPro" id="IPR011762">
    <property type="entry name" value="COA_CT_N"/>
</dbReference>
<comment type="subunit">
    <text evidence="4">The holoenzyme is a dodecamer composed of 6 PCCA/alpha subunits and 6 PCCB/beta subunits.</text>
</comment>
<name>A0AAD9NVT5_RIDPI</name>
<dbReference type="EC" id="6.4.1.3" evidence="3"/>
<comment type="caution">
    <text evidence="10">The sequence shown here is derived from an EMBL/GenBank/DDBJ whole genome shotgun (WGS) entry which is preliminary data.</text>
</comment>
<dbReference type="SUPFAM" id="SSF52096">
    <property type="entry name" value="ClpP/crotonase"/>
    <property type="match status" value="1"/>
</dbReference>
<feature type="domain" description="CoA carboxyltransferase N-terminal" evidence="9">
    <location>
        <begin position="36"/>
        <end position="237"/>
    </location>
</feature>
<dbReference type="GO" id="GO:0004658">
    <property type="term" value="F:propionyl-CoA carboxylase activity"/>
    <property type="evidence" value="ECO:0007669"/>
    <property type="project" value="UniProtKB-EC"/>
</dbReference>
<dbReference type="GO" id="GO:0006633">
    <property type="term" value="P:fatty acid biosynthetic process"/>
    <property type="evidence" value="ECO:0007669"/>
    <property type="project" value="InterPro"/>
</dbReference>
<keyword evidence="11" id="KW-1185">Reference proteome</keyword>
<dbReference type="Pfam" id="PF01039">
    <property type="entry name" value="Carboxyl_trans"/>
    <property type="match status" value="1"/>
</dbReference>
<dbReference type="GO" id="GO:0003989">
    <property type="term" value="F:acetyl-CoA carboxylase activity"/>
    <property type="evidence" value="ECO:0007669"/>
    <property type="project" value="InterPro"/>
</dbReference>
<sequence length="237" mass="26118">MAGLLRNWGIFARNAVRSQCMVEKVVSVRLYSSQLTLTVRKKIEDARRRAQEAGGKKRIDKQHEKGKLTARERIHLLCDPGTFVEYDAFVEHDCVDFGMDKQKIPSDSVVTGRGKIDGRQFFVFSQDFTVFGGSLSRVHAEKICKIMDQAMLVGVPVIGLNDSGGARIQEGVMSLAGYAYIFQRNVMSSGVIPQLSLIMGPCAGGAVYSPALTDFTFMIKVCPLHNFGYVGNVNTSI</sequence>
<dbReference type="Gene3D" id="3.90.226.10">
    <property type="entry name" value="2-enoyl-CoA Hydratase, Chain A, domain 1"/>
    <property type="match status" value="1"/>
</dbReference>
<accession>A0AAD9NVT5</accession>
<evidence type="ECO:0000256" key="1">
    <source>
        <dbReference type="ARBA" id="ARBA00005060"/>
    </source>
</evidence>
<dbReference type="PROSITE" id="PS50980">
    <property type="entry name" value="COA_CT_NTER"/>
    <property type="match status" value="1"/>
</dbReference>